<name>A0A364MY28_STELY</name>
<dbReference type="InterPro" id="IPR050789">
    <property type="entry name" value="Diverse_Enzym_Activities"/>
</dbReference>
<proteinExistence type="inferred from homology"/>
<dbReference type="InterPro" id="IPR001466">
    <property type="entry name" value="Beta-lactam-related"/>
</dbReference>
<dbReference type="Proteomes" id="UP000249619">
    <property type="component" value="Unassembled WGS sequence"/>
</dbReference>
<dbReference type="AlphaFoldDB" id="A0A364MY28"/>
<organism evidence="4 5">
    <name type="scientific">Stemphylium lycopersici</name>
    <name type="common">Tomato gray leaf spot disease fungus</name>
    <name type="synonym">Thyrospora lycopersici</name>
    <dbReference type="NCBI Taxonomy" id="183478"/>
    <lineage>
        <taxon>Eukaryota</taxon>
        <taxon>Fungi</taxon>
        <taxon>Dikarya</taxon>
        <taxon>Ascomycota</taxon>
        <taxon>Pezizomycotina</taxon>
        <taxon>Dothideomycetes</taxon>
        <taxon>Pleosporomycetidae</taxon>
        <taxon>Pleosporales</taxon>
        <taxon>Pleosporineae</taxon>
        <taxon>Pleosporaceae</taxon>
        <taxon>Stemphylium</taxon>
    </lineage>
</organism>
<dbReference type="GO" id="GO:0016787">
    <property type="term" value="F:hydrolase activity"/>
    <property type="evidence" value="ECO:0007669"/>
    <property type="project" value="UniProtKB-KW"/>
</dbReference>
<evidence type="ECO:0000259" key="3">
    <source>
        <dbReference type="Pfam" id="PF00144"/>
    </source>
</evidence>
<sequence>MTKFLTCIAVLQCVERGQLELDGDVAKVMPELKHPRILLSHEEGQEPVYRPASQPVTLRHLLTHTGGLSNWNPNFNRLPKTKAREGKPFLHDDVLDAFHFELIREPGTEFEYASGVDFAGKMVERANPGHTLGSYLQTHVFSPLDIHDATFHLEQHTEAFRARIPPAYIRNGDDPTGALSPFSLQTIIQDPITGDFGRGGLYTTASSLLKIYAAILRRDERILRPESLDALFTPQLPGDGRAGVPKGLDTYFDADNAYSRAVLGTIPSGSLINFGLGELMPGVDVEGRRSKESIAWSGGANCYWWIDKKKGVAGLYLSQLRPHGDKKTVEFLTAFEDAVYRTVG</sequence>
<gene>
    <name evidence="4" type="ORF">DDE83_006768</name>
</gene>
<dbReference type="InterPro" id="IPR012338">
    <property type="entry name" value="Beta-lactam/transpept-like"/>
</dbReference>
<dbReference type="PANTHER" id="PTHR43283">
    <property type="entry name" value="BETA-LACTAMASE-RELATED"/>
    <property type="match status" value="1"/>
</dbReference>
<dbReference type="EMBL" id="QGDH01000109">
    <property type="protein sequence ID" value="RAR06828.1"/>
    <property type="molecule type" value="Genomic_DNA"/>
</dbReference>
<feature type="domain" description="Beta-lactamase-related" evidence="3">
    <location>
        <begin position="1"/>
        <end position="323"/>
    </location>
</feature>
<evidence type="ECO:0000256" key="2">
    <source>
        <dbReference type="ARBA" id="ARBA00022801"/>
    </source>
</evidence>
<dbReference type="Pfam" id="PF00144">
    <property type="entry name" value="Beta-lactamase"/>
    <property type="match status" value="1"/>
</dbReference>
<accession>A0A364MY28</accession>
<dbReference type="SUPFAM" id="SSF56601">
    <property type="entry name" value="beta-lactamase/transpeptidase-like"/>
    <property type="match status" value="1"/>
</dbReference>
<evidence type="ECO:0000313" key="5">
    <source>
        <dbReference type="Proteomes" id="UP000249619"/>
    </source>
</evidence>
<dbReference type="PANTHER" id="PTHR43283:SF17">
    <property type="entry name" value="(LOVD), PUTATIVE (AFU_ORTHOLOGUE AFUA_5G00920)-RELATED"/>
    <property type="match status" value="1"/>
</dbReference>
<comment type="caution">
    <text evidence="4">The sequence shown here is derived from an EMBL/GenBank/DDBJ whole genome shotgun (WGS) entry which is preliminary data.</text>
</comment>
<keyword evidence="2" id="KW-0378">Hydrolase</keyword>
<dbReference type="STRING" id="183478.A0A364MY28"/>
<evidence type="ECO:0000256" key="1">
    <source>
        <dbReference type="ARBA" id="ARBA00009009"/>
    </source>
</evidence>
<comment type="similarity">
    <text evidence="1">Belongs to the class-A beta-lactamase family.</text>
</comment>
<keyword evidence="5" id="KW-1185">Reference proteome</keyword>
<evidence type="ECO:0000313" key="4">
    <source>
        <dbReference type="EMBL" id="RAR06828.1"/>
    </source>
</evidence>
<dbReference type="Gene3D" id="3.40.710.10">
    <property type="entry name" value="DD-peptidase/beta-lactamase superfamily"/>
    <property type="match status" value="1"/>
</dbReference>
<protein>
    <submittedName>
        <fullName evidence="4">Transesterase (LovD)</fullName>
    </submittedName>
</protein>
<reference evidence="5" key="1">
    <citation type="submission" date="2018-05" db="EMBL/GenBank/DDBJ databases">
        <title>Draft genome sequence of Stemphylium lycopersici strain CIDEFI 213.</title>
        <authorList>
            <person name="Medina R."/>
            <person name="Franco M.E.E."/>
            <person name="Lucentini C.G."/>
            <person name="Saparrat M.C.N."/>
            <person name="Balatti P.A."/>
        </authorList>
    </citation>
    <scope>NUCLEOTIDE SEQUENCE [LARGE SCALE GENOMIC DNA]</scope>
    <source>
        <strain evidence="5">CIDEFI 213</strain>
    </source>
</reference>